<accession>A0ABN1QE91</accession>
<evidence type="ECO:0000256" key="3">
    <source>
        <dbReference type="ARBA" id="ARBA00022692"/>
    </source>
</evidence>
<dbReference type="PANTHER" id="PTHR36115:SF6">
    <property type="entry name" value="PROLINE-RICH ANTIGEN HOMOLOG"/>
    <property type="match status" value="1"/>
</dbReference>
<dbReference type="Pfam" id="PF06271">
    <property type="entry name" value="RDD"/>
    <property type="match status" value="1"/>
</dbReference>
<dbReference type="Proteomes" id="UP001500542">
    <property type="component" value="Unassembled WGS sequence"/>
</dbReference>
<evidence type="ECO:0000256" key="1">
    <source>
        <dbReference type="ARBA" id="ARBA00004651"/>
    </source>
</evidence>
<sequence>MYGQQGFGYGGPGGSELADWGSRVGASLLDGLLSGIPGLIAYGIFIANVIANSDGDSYTTAGEGPSAFAVIVLIIGVLASIGLWVWNRVIRQGKTGQSVGKSVLKIKLVDATYFQPIGAGKSLLRDILRGIFDQACLLNALWPLWDDKKQTWHDKVMSTYVIKV</sequence>
<keyword evidence="2" id="KW-1003">Cell membrane</keyword>
<proteinExistence type="predicted"/>
<organism evidence="8 9">
    <name type="scientific">Kribbella koreensis</name>
    <dbReference type="NCBI Taxonomy" id="57909"/>
    <lineage>
        <taxon>Bacteria</taxon>
        <taxon>Bacillati</taxon>
        <taxon>Actinomycetota</taxon>
        <taxon>Actinomycetes</taxon>
        <taxon>Propionibacteriales</taxon>
        <taxon>Kribbellaceae</taxon>
        <taxon>Kribbella</taxon>
    </lineage>
</organism>
<evidence type="ECO:0000313" key="8">
    <source>
        <dbReference type="EMBL" id="GAA0941416.1"/>
    </source>
</evidence>
<feature type="domain" description="RDD" evidence="7">
    <location>
        <begin position="18"/>
        <end position="157"/>
    </location>
</feature>
<keyword evidence="5 6" id="KW-0472">Membrane</keyword>
<keyword evidence="3 6" id="KW-0812">Transmembrane</keyword>
<keyword evidence="4 6" id="KW-1133">Transmembrane helix</keyword>
<comment type="subcellular location">
    <subcellularLocation>
        <location evidence="1">Cell membrane</location>
        <topology evidence="1">Multi-pass membrane protein</topology>
    </subcellularLocation>
</comment>
<dbReference type="PANTHER" id="PTHR36115">
    <property type="entry name" value="PROLINE-RICH ANTIGEN HOMOLOG-RELATED"/>
    <property type="match status" value="1"/>
</dbReference>
<feature type="transmembrane region" description="Helical" evidence="6">
    <location>
        <begin position="66"/>
        <end position="86"/>
    </location>
</feature>
<evidence type="ECO:0000256" key="2">
    <source>
        <dbReference type="ARBA" id="ARBA00022475"/>
    </source>
</evidence>
<evidence type="ECO:0000256" key="4">
    <source>
        <dbReference type="ARBA" id="ARBA00022989"/>
    </source>
</evidence>
<gene>
    <name evidence="8" type="ORF">GCM10009554_33010</name>
</gene>
<evidence type="ECO:0000313" key="9">
    <source>
        <dbReference type="Proteomes" id="UP001500542"/>
    </source>
</evidence>
<dbReference type="InterPro" id="IPR010432">
    <property type="entry name" value="RDD"/>
</dbReference>
<dbReference type="EMBL" id="BAAAHK010000007">
    <property type="protein sequence ID" value="GAA0941416.1"/>
    <property type="molecule type" value="Genomic_DNA"/>
</dbReference>
<protein>
    <recommendedName>
        <fullName evidence="7">RDD domain-containing protein</fullName>
    </recommendedName>
</protein>
<feature type="transmembrane region" description="Helical" evidence="6">
    <location>
        <begin position="32"/>
        <end position="51"/>
    </location>
</feature>
<evidence type="ECO:0000256" key="6">
    <source>
        <dbReference type="SAM" id="Phobius"/>
    </source>
</evidence>
<evidence type="ECO:0000256" key="5">
    <source>
        <dbReference type="ARBA" id="ARBA00023136"/>
    </source>
</evidence>
<dbReference type="InterPro" id="IPR051791">
    <property type="entry name" value="Pra-immunoreactive"/>
</dbReference>
<comment type="caution">
    <text evidence="8">The sequence shown here is derived from an EMBL/GenBank/DDBJ whole genome shotgun (WGS) entry which is preliminary data.</text>
</comment>
<reference evidence="8 9" key="1">
    <citation type="journal article" date="2019" name="Int. J. Syst. Evol. Microbiol.">
        <title>The Global Catalogue of Microorganisms (GCM) 10K type strain sequencing project: providing services to taxonomists for standard genome sequencing and annotation.</title>
        <authorList>
            <consortium name="The Broad Institute Genomics Platform"/>
            <consortium name="The Broad Institute Genome Sequencing Center for Infectious Disease"/>
            <person name="Wu L."/>
            <person name="Ma J."/>
        </authorList>
    </citation>
    <scope>NUCLEOTIDE SEQUENCE [LARGE SCALE GENOMIC DNA]</scope>
    <source>
        <strain evidence="8 9">JCM 10977</strain>
    </source>
</reference>
<keyword evidence="9" id="KW-1185">Reference proteome</keyword>
<name>A0ABN1QE91_9ACTN</name>
<evidence type="ECO:0000259" key="7">
    <source>
        <dbReference type="Pfam" id="PF06271"/>
    </source>
</evidence>